<dbReference type="EMBL" id="JBDIVE010000012">
    <property type="protein sequence ID" value="MEN3070333.1"/>
    <property type="molecule type" value="Genomic_DNA"/>
</dbReference>
<protein>
    <submittedName>
        <fullName evidence="4">Helix-turn-helix transcriptional regulator</fullName>
    </submittedName>
</protein>
<dbReference type="RefSeq" id="WP_345921112.1">
    <property type="nucleotide sequence ID" value="NZ_JBDIVE010000012.1"/>
</dbReference>
<evidence type="ECO:0000313" key="5">
    <source>
        <dbReference type="Proteomes" id="UP001410394"/>
    </source>
</evidence>
<keyword evidence="1" id="KW-0805">Transcription regulation</keyword>
<comment type="caution">
    <text evidence="4">The sequence shown here is derived from an EMBL/GenBank/DDBJ whole genome shotgun (WGS) entry which is preliminary data.</text>
</comment>
<evidence type="ECO:0000256" key="1">
    <source>
        <dbReference type="ARBA" id="ARBA00023015"/>
    </source>
</evidence>
<gene>
    <name evidence="4" type="ORF">ABDB84_17750</name>
</gene>
<sequence>MNLHTSQQAVRGRRSLAMYPSADPSAHINRGQLMAAITPRSSGFRIDQPDVASDVSVLSGYFRADNLREGLRCKCVDVVDLYDMRTEATLQAGLSLIVLIAGEAQARFGSQPISLGGDGQPDGALVALAESEQFVRHSRRGRHERKVVISMSPDWLAASGLDAGDLAEFRQRHLAVHHWRPSTRAIAIAQQMIHPPVFSSAADAAGCANPLYRLYLESRALELLTESFSELFAPGRTPGINARMRARIAALCEWLDEGLVNGTADALDLAAIARHAGLNASSLQQQFRAVQGMSIFAWLRGRRLDAARIALERDGATVTEAAGLAGYGSAANFATAFRKRFGQCPSAVARAT</sequence>
<feature type="domain" description="HTH araC/xylS-type" evidence="3">
    <location>
        <begin position="249"/>
        <end position="351"/>
    </location>
</feature>
<dbReference type="PANTHER" id="PTHR47893">
    <property type="entry name" value="REGULATORY PROTEIN PCHR"/>
    <property type="match status" value="1"/>
</dbReference>
<evidence type="ECO:0000259" key="3">
    <source>
        <dbReference type="PROSITE" id="PS01124"/>
    </source>
</evidence>
<accession>A0ABU9Z359</accession>
<dbReference type="InterPro" id="IPR053142">
    <property type="entry name" value="PchR_regulatory_protein"/>
</dbReference>
<reference evidence="4 5" key="1">
    <citation type="journal article" date="2018" name="Int. J. Syst. Evol. Microbiol.">
        <title>Uliginosibacterium sediminicola sp. nov., isolated from freshwater sediment.</title>
        <authorList>
            <person name="Hwang W.M."/>
            <person name="Kim S.M."/>
            <person name="Kang K."/>
            <person name="Ahn T.Y."/>
        </authorList>
    </citation>
    <scope>NUCLEOTIDE SEQUENCE [LARGE SCALE GENOMIC DNA]</scope>
    <source>
        <strain evidence="4 5">M1-21</strain>
    </source>
</reference>
<name>A0ABU9Z359_9RHOO</name>
<proteinExistence type="predicted"/>
<keyword evidence="5" id="KW-1185">Reference proteome</keyword>
<dbReference type="InterPro" id="IPR009057">
    <property type="entry name" value="Homeodomain-like_sf"/>
</dbReference>
<dbReference type="PROSITE" id="PS01124">
    <property type="entry name" value="HTH_ARAC_FAMILY_2"/>
    <property type="match status" value="1"/>
</dbReference>
<dbReference type="Gene3D" id="1.10.10.60">
    <property type="entry name" value="Homeodomain-like"/>
    <property type="match status" value="1"/>
</dbReference>
<dbReference type="SMART" id="SM00342">
    <property type="entry name" value="HTH_ARAC"/>
    <property type="match status" value="1"/>
</dbReference>
<dbReference type="InterPro" id="IPR018060">
    <property type="entry name" value="HTH_AraC"/>
</dbReference>
<organism evidence="4 5">
    <name type="scientific">Uliginosibacterium sediminicola</name>
    <dbReference type="NCBI Taxonomy" id="2024550"/>
    <lineage>
        <taxon>Bacteria</taxon>
        <taxon>Pseudomonadati</taxon>
        <taxon>Pseudomonadota</taxon>
        <taxon>Betaproteobacteria</taxon>
        <taxon>Rhodocyclales</taxon>
        <taxon>Zoogloeaceae</taxon>
        <taxon>Uliginosibacterium</taxon>
    </lineage>
</organism>
<dbReference type="PANTHER" id="PTHR47893:SF1">
    <property type="entry name" value="REGULATORY PROTEIN PCHR"/>
    <property type="match status" value="1"/>
</dbReference>
<evidence type="ECO:0000256" key="2">
    <source>
        <dbReference type="ARBA" id="ARBA00023163"/>
    </source>
</evidence>
<keyword evidence="2" id="KW-0804">Transcription</keyword>
<evidence type="ECO:0000313" key="4">
    <source>
        <dbReference type="EMBL" id="MEN3070333.1"/>
    </source>
</evidence>
<dbReference type="SUPFAM" id="SSF46689">
    <property type="entry name" value="Homeodomain-like"/>
    <property type="match status" value="1"/>
</dbReference>
<dbReference type="Pfam" id="PF12833">
    <property type="entry name" value="HTH_18"/>
    <property type="match status" value="1"/>
</dbReference>
<dbReference type="Proteomes" id="UP001410394">
    <property type="component" value="Unassembled WGS sequence"/>
</dbReference>